<comment type="caution">
    <text evidence="3">The sequence shown here is derived from an EMBL/GenBank/DDBJ whole genome shotgun (WGS) entry which is preliminary data.</text>
</comment>
<reference evidence="3" key="1">
    <citation type="submission" date="2020-07" db="EMBL/GenBank/DDBJ databases">
        <title>Ethylene signaling mediates host invasion by parasitic plants.</title>
        <authorList>
            <person name="Yoshida S."/>
        </authorList>
    </citation>
    <scope>NUCLEOTIDE SEQUENCE</scope>
    <source>
        <strain evidence="3">Okayama</strain>
    </source>
</reference>
<evidence type="ECO:0000256" key="1">
    <source>
        <dbReference type="SAM" id="Phobius"/>
    </source>
</evidence>
<dbReference type="EMBL" id="BMAC01000025">
    <property type="protein sequence ID" value="GFP80886.1"/>
    <property type="molecule type" value="Genomic_DNA"/>
</dbReference>
<keyword evidence="1" id="KW-0812">Transmembrane</keyword>
<feature type="transmembrane region" description="Helical" evidence="1">
    <location>
        <begin position="20"/>
        <end position="43"/>
    </location>
</feature>
<keyword evidence="1" id="KW-0472">Membrane</keyword>
<protein>
    <submittedName>
        <fullName evidence="3">Uncharacterized protein</fullName>
    </submittedName>
</protein>
<proteinExistence type="predicted"/>
<evidence type="ECO:0000313" key="3">
    <source>
        <dbReference type="EMBL" id="GFP81042.1"/>
    </source>
</evidence>
<name>A0A830B5Q7_9LAMI</name>
<keyword evidence="4" id="KW-1185">Reference proteome</keyword>
<evidence type="ECO:0000313" key="2">
    <source>
        <dbReference type="EMBL" id="GFP80886.1"/>
    </source>
</evidence>
<evidence type="ECO:0000313" key="4">
    <source>
        <dbReference type="Proteomes" id="UP000653305"/>
    </source>
</evidence>
<dbReference type="Proteomes" id="UP000653305">
    <property type="component" value="Unassembled WGS sequence"/>
</dbReference>
<accession>A0A830B5Q7</accession>
<gene>
    <name evidence="2" type="ORF">PHJA_000231900</name>
    <name evidence="3" type="ORF">PHJA_000247500</name>
</gene>
<keyword evidence="1" id="KW-1133">Transmembrane helix</keyword>
<dbReference type="EMBL" id="BMAC01000026">
    <property type="protein sequence ID" value="GFP81042.1"/>
    <property type="molecule type" value="Genomic_DNA"/>
</dbReference>
<organism evidence="3 4">
    <name type="scientific">Phtheirospermum japonicum</name>
    <dbReference type="NCBI Taxonomy" id="374723"/>
    <lineage>
        <taxon>Eukaryota</taxon>
        <taxon>Viridiplantae</taxon>
        <taxon>Streptophyta</taxon>
        <taxon>Embryophyta</taxon>
        <taxon>Tracheophyta</taxon>
        <taxon>Spermatophyta</taxon>
        <taxon>Magnoliopsida</taxon>
        <taxon>eudicotyledons</taxon>
        <taxon>Gunneridae</taxon>
        <taxon>Pentapetalae</taxon>
        <taxon>asterids</taxon>
        <taxon>lamiids</taxon>
        <taxon>Lamiales</taxon>
        <taxon>Orobanchaceae</taxon>
        <taxon>Orobanchaceae incertae sedis</taxon>
        <taxon>Phtheirospermum</taxon>
    </lineage>
</organism>
<dbReference type="AlphaFoldDB" id="A0A830B5Q7"/>
<sequence length="53" mass="6096">MENSSRSAWMSAQSEGNYAVGWGLLLNICVVCDDMCMICVMICKHLIHFPWDW</sequence>